<keyword evidence="1" id="KW-0479">Metal-binding</keyword>
<dbReference type="PROSITE" id="PS50089">
    <property type="entry name" value="ZF_RING_2"/>
    <property type="match status" value="1"/>
</dbReference>
<dbReference type="GeneID" id="110982235"/>
<dbReference type="SUPFAM" id="SSF57845">
    <property type="entry name" value="B-box zinc-binding domain"/>
    <property type="match status" value="1"/>
</dbReference>
<feature type="domain" description="B box-type" evidence="7">
    <location>
        <begin position="165"/>
        <end position="208"/>
    </location>
</feature>
<evidence type="ECO:0000313" key="8">
    <source>
        <dbReference type="Proteomes" id="UP000694845"/>
    </source>
</evidence>
<dbReference type="SMART" id="SM00184">
    <property type="entry name" value="RING"/>
    <property type="match status" value="1"/>
</dbReference>
<dbReference type="Proteomes" id="UP000694845">
    <property type="component" value="Unplaced"/>
</dbReference>
<name>A0A8B7YUP8_ACAPL</name>
<dbReference type="InterPro" id="IPR000315">
    <property type="entry name" value="Znf_B-box"/>
</dbReference>
<sequence length="669" mass="75059">MGEPTRPALSVLDQVSQDYLQCPMCKHLVEEPKLLDCLHHFCLKCLKALREQHKASIPKLPCPSCKQDCHVSDIDELPHYFTLGALVEEAKLQEQLKVKGQGSGITCQACDESSDAMSRCFDCDSFLCHQCEKAHSRLSMTKSHKICSLDELRSGEVIYKSRQREHVPKCKKHLDQTLTLYCCPCQQMICSTCFIEDHKSSEHSLTDLFQASDKTKKDISKTAVATELITKRFRDAAEKAQESLKKIKAEFAETNSKIAMKADTEVAKIRQEEKKLKQELKKIYQDRVKRLETVQAANMNEAANVERMLDRVNKLTAQASCYEIINFGKKLLMSLNDLQTMSKKPAKAPDEPHFVDFKELEGVLGKLILEEESRPGSEYQAFQAGGLLQPHKIAGEEHWKLETQIKKFGVQKTKFQCAYDVTALSSHEIVIVDIKLQQLIKCFCWPSQSASLQQATPIPDLTDPSHVSRTMQDQLIILDGPTVKIFSREGELLDQFMPDGGVNSKLTCLAVDGDGRIAVGYKYNEKVCLHETDGTLIKKLPAPMIGEHLTIYKRRLIYTNHGYRMLRAVDYDGAAAFSVDIISDIDSDWGPTGVCCDHDGCIYVAVNGWSYSEVQRFSSEGEFQGQILDTCGFPWGITLSPDSNSLVVAAHNCVAVFNRTEMGNGPKPN</sequence>
<dbReference type="AlphaFoldDB" id="A0A8B7YUP8"/>
<evidence type="ECO:0000256" key="3">
    <source>
        <dbReference type="ARBA" id="ARBA00022833"/>
    </source>
</evidence>
<evidence type="ECO:0000259" key="6">
    <source>
        <dbReference type="PROSITE" id="PS50089"/>
    </source>
</evidence>
<evidence type="ECO:0000256" key="2">
    <source>
        <dbReference type="ARBA" id="ARBA00022771"/>
    </source>
</evidence>
<dbReference type="Pfam" id="PF00097">
    <property type="entry name" value="zf-C3HC4"/>
    <property type="match status" value="1"/>
</dbReference>
<dbReference type="PANTHER" id="PTHR25462:SF291">
    <property type="entry name" value="E3 UBIQUITIN-PROTEIN LIGASE TRIM45"/>
    <property type="match status" value="1"/>
</dbReference>
<dbReference type="Gene3D" id="3.30.40.10">
    <property type="entry name" value="Zinc/RING finger domain, C3HC4 (zinc finger)"/>
    <property type="match status" value="1"/>
</dbReference>
<dbReference type="InterPro" id="IPR013083">
    <property type="entry name" value="Znf_RING/FYVE/PHD"/>
</dbReference>
<keyword evidence="8" id="KW-1185">Reference proteome</keyword>
<dbReference type="InterPro" id="IPR017907">
    <property type="entry name" value="Znf_RING_CS"/>
</dbReference>
<keyword evidence="2 4" id="KW-0863">Zinc-finger</keyword>
<dbReference type="GO" id="GO:0061630">
    <property type="term" value="F:ubiquitin protein ligase activity"/>
    <property type="evidence" value="ECO:0007669"/>
    <property type="project" value="TreeGrafter"/>
</dbReference>
<keyword evidence="5" id="KW-0175">Coiled coil</keyword>
<dbReference type="InterPro" id="IPR011042">
    <property type="entry name" value="6-blade_b-propeller_TolB-like"/>
</dbReference>
<protein>
    <submittedName>
        <fullName evidence="9">E3 ubiquitin-protein ligase TRIM33-like isoform X2</fullName>
    </submittedName>
</protein>
<feature type="domain" description="RING-type" evidence="6">
    <location>
        <begin position="22"/>
        <end position="66"/>
    </location>
</feature>
<dbReference type="InterPro" id="IPR018957">
    <property type="entry name" value="Znf_C3HC4_RING-type"/>
</dbReference>
<dbReference type="Gene3D" id="3.30.160.60">
    <property type="entry name" value="Classic Zinc Finger"/>
    <property type="match status" value="1"/>
</dbReference>
<dbReference type="GO" id="GO:0008270">
    <property type="term" value="F:zinc ion binding"/>
    <property type="evidence" value="ECO:0007669"/>
    <property type="project" value="UniProtKB-KW"/>
</dbReference>
<dbReference type="InterPro" id="IPR047153">
    <property type="entry name" value="TRIM45/56/19-like"/>
</dbReference>
<evidence type="ECO:0000313" key="9">
    <source>
        <dbReference type="RefSeq" id="XP_022096210.1"/>
    </source>
</evidence>
<proteinExistence type="predicted"/>
<dbReference type="SUPFAM" id="SSF57850">
    <property type="entry name" value="RING/U-box"/>
    <property type="match status" value="1"/>
</dbReference>
<dbReference type="Pfam" id="PF00643">
    <property type="entry name" value="zf-B_box"/>
    <property type="match status" value="1"/>
</dbReference>
<feature type="domain" description="B box-type" evidence="7">
    <location>
        <begin position="102"/>
        <end position="149"/>
    </location>
</feature>
<evidence type="ECO:0000259" key="7">
    <source>
        <dbReference type="PROSITE" id="PS50119"/>
    </source>
</evidence>
<evidence type="ECO:0000256" key="4">
    <source>
        <dbReference type="PROSITE-ProRule" id="PRU00024"/>
    </source>
</evidence>
<dbReference type="CDD" id="cd16579">
    <property type="entry name" value="RING-HC_PML_C-V"/>
    <property type="match status" value="1"/>
</dbReference>
<dbReference type="SUPFAM" id="SSF63829">
    <property type="entry name" value="Calcium-dependent phosphotriesterase"/>
    <property type="match status" value="1"/>
</dbReference>
<accession>A0A8B7YUP8</accession>
<reference evidence="9" key="1">
    <citation type="submission" date="2025-08" db="UniProtKB">
        <authorList>
            <consortium name="RefSeq"/>
        </authorList>
    </citation>
    <scope>IDENTIFICATION</scope>
</reference>
<feature type="coiled-coil region" evidence="5">
    <location>
        <begin position="230"/>
        <end position="286"/>
    </location>
</feature>
<keyword evidence="3" id="KW-0862">Zinc</keyword>
<gene>
    <name evidence="9" type="primary">LOC110982235</name>
</gene>
<evidence type="ECO:0000256" key="1">
    <source>
        <dbReference type="ARBA" id="ARBA00022723"/>
    </source>
</evidence>
<dbReference type="PANTHER" id="PTHR25462">
    <property type="entry name" value="BONUS, ISOFORM C-RELATED"/>
    <property type="match status" value="1"/>
</dbReference>
<dbReference type="SMART" id="SM00336">
    <property type="entry name" value="BBOX"/>
    <property type="match status" value="2"/>
</dbReference>
<dbReference type="OrthoDB" id="342730at2759"/>
<dbReference type="PROSITE" id="PS50119">
    <property type="entry name" value="ZF_BBOX"/>
    <property type="match status" value="2"/>
</dbReference>
<evidence type="ECO:0000256" key="5">
    <source>
        <dbReference type="SAM" id="Coils"/>
    </source>
</evidence>
<dbReference type="RefSeq" id="XP_022096210.1">
    <property type="nucleotide sequence ID" value="XM_022240518.1"/>
</dbReference>
<dbReference type="InterPro" id="IPR001841">
    <property type="entry name" value="Znf_RING"/>
</dbReference>
<organism evidence="8 9">
    <name type="scientific">Acanthaster planci</name>
    <name type="common">Crown-of-thorns starfish</name>
    <dbReference type="NCBI Taxonomy" id="133434"/>
    <lineage>
        <taxon>Eukaryota</taxon>
        <taxon>Metazoa</taxon>
        <taxon>Echinodermata</taxon>
        <taxon>Eleutherozoa</taxon>
        <taxon>Asterozoa</taxon>
        <taxon>Asteroidea</taxon>
        <taxon>Valvatacea</taxon>
        <taxon>Valvatida</taxon>
        <taxon>Acanthasteridae</taxon>
        <taxon>Acanthaster</taxon>
    </lineage>
</organism>
<dbReference type="Gene3D" id="2.120.10.30">
    <property type="entry name" value="TolB, C-terminal domain"/>
    <property type="match status" value="1"/>
</dbReference>
<dbReference type="PROSITE" id="PS00518">
    <property type="entry name" value="ZF_RING_1"/>
    <property type="match status" value="1"/>
</dbReference>